<dbReference type="InterPro" id="IPR002792">
    <property type="entry name" value="TRAM_dom"/>
</dbReference>
<evidence type="ECO:0000259" key="12">
    <source>
        <dbReference type="PROSITE" id="PS50926"/>
    </source>
</evidence>
<name>A0ABM7GIG6_9GAMM</name>
<feature type="binding site" evidence="9 10">
    <location>
        <position position="413"/>
    </location>
    <ligand>
        <name>S-adenosyl-L-methionine</name>
        <dbReference type="ChEBI" id="CHEBI:59789"/>
    </ligand>
</feature>
<dbReference type="HAMAP" id="MF_01010">
    <property type="entry name" value="23SrRNA_methyltr_RlmD"/>
    <property type="match status" value="1"/>
</dbReference>
<reference evidence="14" key="1">
    <citation type="journal article" date="2019" name="Microbiol. Resour. Announc.">
        <title>Complete Genome Sequence of Halomonas olivaria, a Moderately Halophilic Bacterium Isolated from Olive Processing Effluents, Obtained by Nanopore Sequencing.</title>
        <authorList>
            <person name="Nagata S."/>
            <person name="Ii K.M."/>
            <person name="Tsukimi T."/>
            <person name="Miura M.C."/>
            <person name="Galipon J."/>
            <person name="Arakawa K."/>
        </authorList>
    </citation>
    <scope>NUCLEOTIDE SEQUENCE [LARGE SCALE GENOMIC DNA]</scope>
    <source>
        <strain evidence="14">TYRC17</strain>
    </source>
</reference>
<feature type="binding site" evidence="9 10">
    <location>
        <position position="343"/>
    </location>
    <ligand>
        <name>S-adenosyl-L-methionine</name>
        <dbReference type="ChEBI" id="CHEBI:59789"/>
    </ligand>
</feature>
<gene>
    <name evidence="9 13" type="primary">rlmD</name>
    <name evidence="13" type="ORF">HORIV_28050</name>
</gene>
<comment type="catalytic activity">
    <reaction evidence="9">
        <text>uridine(1939) in 23S rRNA + S-adenosyl-L-methionine = 5-methyluridine(1939) in 23S rRNA + S-adenosyl-L-homocysteine + H(+)</text>
        <dbReference type="Rhea" id="RHEA:42908"/>
        <dbReference type="Rhea" id="RHEA-COMP:10278"/>
        <dbReference type="Rhea" id="RHEA-COMP:10279"/>
        <dbReference type="ChEBI" id="CHEBI:15378"/>
        <dbReference type="ChEBI" id="CHEBI:57856"/>
        <dbReference type="ChEBI" id="CHEBI:59789"/>
        <dbReference type="ChEBI" id="CHEBI:65315"/>
        <dbReference type="ChEBI" id="CHEBI:74447"/>
        <dbReference type="EC" id="2.1.1.190"/>
    </reaction>
</comment>
<evidence type="ECO:0000256" key="6">
    <source>
        <dbReference type="ARBA" id="ARBA00022723"/>
    </source>
</evidence>
<evidence type="ECO:0000256" key="9">
    <source>
        <dbReference type="HAMAP-Rule" id="MF_01010"/>
    </source>
</evidence>
<accession>A0ABM7GIG6</accession>
<dbReference type="PROSITE" id="PS50926">
    <property type="entry name" value="TRAM"/>
    <property type="match status" value="1"/>
</dbReference>
<keyword evidence="5 9" id="KW-0949">S-adenosyl-L-methionine</keyword>
<feature type="binding site" evidence="9">
    <location>
        <position position="204"/>
    </location>
    <ligand>
        <name>[4Fe-4S] cluster</name>
        <dbReference type="ChEBI" id="CHEBI:49883"/>
    </ligand>
</feature>
<evidence type="ECO:0000256" key="8">
    <source>
        <dbReference type="ARBA" id="ARBA00023014"/>
    </source>
</evidence>
<organism evidence="13 14">
    <name type="scientific">Vreelandella olivaria</name>
    <dbReference type="NCBI Taxonomy" id="390919"/>
    <lineage>
        <taxon>Bacteria</taxon>
        <taxon>Pseudomonadati</taxon>
        <taxon>Pseudomonadota</taxon>
        <taxon>Gammaproteobacteria</taxon>
        <taxon>Oceanospirillales</taxon>
        <taxon>Halomonadaceae</taxon>
        <taxon>Vreelandella</taxon>
    </lineage>
</organism>
<dbReference type="Proteomes" id="UP000289555">
    <property type="component" value="Chromosome"/>
</dbReference>
<evidence type="ECO:0000256" key="2">
    <source>
        <dbReference type="ARBA" id="ARBA00022552"/>
    </source>
</evidence>
<evidence type="ECO:0000256" key="7">
    <source>
        <dbReference type="ARBA" id="ARBA00023004"/>
    </source>
</evidence>
<feature type="active site" evidence="11">
    <location>
        <position position="439"/>
    </location>
</feature>
<feature type="binding site" evidence="9 10">
    <location>
        <position position="364"/>
    </location>
    <ligand>
        <name>S-adenosyl-L-methionine</name>
        <dbReference type="ChEBI" id="CHEBI:59789"/>
    </ligand>
</feature>
<feature type="active site" description="Nucleophile" evidence="9 10">
    <location>
        <position position="439"/>
    </location>
</feature>
<feature type="binding site" evidence="9 10">
    <location>
        <position position="314"/>
    </location>
    <ligand>
        <name>S-adenosyl-L-methionine</name>
        <dbReference type="ChEBI" id="CHEBI:59789"/>
    </ligand>
</feature>
<keyword evidence="6 9" id="KW-0479">Metal-binding</keyword>
<dbReference type="PROSITE" id="PS01230">
    <property type="entry name" value="TRMA_1"/>
    <property type="match status" value="1"/>
</dbReference>
<dbReference type="InterPro" id="IPR029063">
    <property type="entry name" value="SAM-dependent_MTases_sf"/>
</dbReference>
<comment type="similarity">
    <text evidence="9">Belongs to the class I-like SAM-binding methyltransferase superfamily. RNA M5U methyltransferase family. RlmD subfamily.</text>
</comment>
<feature type="binding site" evidence="9">
    <location>
        <position position="390"/>
    </location>
    <ligand>
        <name>S-adenosyl-L-methionine</name>
        <dbReference type="ChEBI" id="CHEBI:59789"/>
    </ligand>
</feature>
<dbReference type="Pfam" id="PF01938">
    <property type="entry name" value="TRAM"/>
    <property type="match status" value="1"/>
</dbReference>
<dbReference type="SUPFAM" id="SSF53335">
    <property type="entry name" value="S-adenosyl-L-methionine-dependent methyltransferases"/>
    <property type="match status" value="1"/>
</dbReference>
<keyword evidence="14" id="KW-1185">Reference proteome</keyword>
<evidence type="ECO:0000256" key="5">
    <source>
        <dbReference type="ARBA" id="ARBA00022691"/>
    </source>
</evidence>
<dbReference type="SUPFAM" id="SSF50249">
    <property type="entry name" value="Nucleic acid-binding proteins"/>
    <property type="match status" value="1"/>
</dbReference>
<evidence type="ECO:0000256" key="1">
    <source>
        <dbReference type="ARBA" id="ARBA00022485"/>
    </source>
</evidence>
<evidence type="ECO:0000256" key="11">
    <source>
        <dbReference type="PROSITE-ProRule" id="PRU10015"/>
    </source>
</evidence>
<evidence type="ECO:0000313" key="13">
    <source>
        <dbReference type="EMBL" id="BBI50384.1"/>
    </source>
</evidence>
<keyword evidence="7 9" id="KW-0408">Iron</keyword>
<feature type="binding site" evidence="9">
    <location>
        <position position="119"/>
    </location>
    <ligand>
        <name>[4Fe-4S] cluster</name>
        <dbReference type="ChEBI" id="CHEBI:49883"/>
    </ligand>
</feature>
<dbReference type="Gene3D" id="3.40.50.150">
    <property type="entry name" value="Vaccinia Virus protein VP39"/>
    <property type="match status" value="1"/>
</dbReference>
<dbReference type="PANTHER" id="PTHR11061">
    <property type="entry name" value="RNA M5U METHYLTRANSFERASE"/>
    <property type="match status" value="1"/>
</dbReference>
<dbReference type="PROSITE" id="PS51687">
    <property type="entry name" value="SAM_MT_RNA_M5U"/>
    <property type="match status" value="1"/>
</dbReference>
<dbReference type="Gene3D" id="2.40.50.1070">
    <property type="match status" value="1"/>
</dbReference>
<feature type="binding site" evidence="9">
    <location>
        <position position="128"/>
    </location>
    <ligand>
        <name>[4Fe-4S] cluster</name>
        <dbReference type="ChEBI" id="CHEBI:49883"/>
    </ligand>
</feature>
<keyword evidence="1 9" id="KW-0004">4Fe-4S</keyword>
<keyword evidence="2 9" id="KW-0698">rRNA processing</keyword>
<keyword evidence="8 9" id="KW-0411">Iron-sulfur</keyword>
<dbReference type="PANTHER" id="PTHR11061:SF49">
    <property type="entry name" value="23S RRNA (URACIL(1939)-C(5))-METHYLTRANSFERASE RLMD"/>
    <property type="match status" value="1"/>
</dbReference>
<dbReference type="NCBIfam" id="TIGR00479">
    <property type="entry name" value="rumA"/>
    <property type="match status" value="1"/>
</dbReference>
<dbReference type="Gene3D" id="2.40.50.140">
    <property type="entry name" value="Nucleic acid-binding proteins"/>
    <property type="match status" value="1"/>
</dbReference>
<feature type="binding site" evidence="9">
    <location>
        <position position="125"/>
    </location>
    <ligand>
        <name>[4Fe-4S] cluster</name>
        <dbReference type="ChEBI" id="CHEBI:49883"/>
    </ligand>
</feature>
<evidence type="ECO:0000256" key="3">
    <source>
        <dbReference type="ARBA" id="ARBA00022603"/>
    </source>
</evidence>
<dbReference type="CDD" id="cd02440">
    <property type="entry name" value="AdoMet_MTases"/>
    <property type="match status" value="1"/>
</dbReference>
<dbReference type="InterPro" id="IPR030390">
    <property type="entry name" value="MeTrfase_TrmA_AS"/>
</dbReference>
<dbReference type="InterPro" id="IPR012340">
    <property type="entry name" value="NA-bd_OB-fold"/>
</dbReference>
<dbReference type="Pfam" id="PF05958">
    <property type="entry name" value="tRNA_U5-meth_tr"/>
    <property type="match status" value="1"/>
</dbReference>
<dbReference type="InterPro" id="IPR010280">
    <property type="entry name" value="U5_MeTrfase_fam"/>
</dbReference>
<evidence type="ECO:0000256" key="4">
    <source>
        <dbReference type="ARBA" id="ARBA00022679"/>
    </source>
</evidence>
<feature type="binding site" evidence="9">
    <location>
        <position position="348"/>
    </location>
    <ligand>
        <name>S-adenosyl-L-methionine</name>
        <dbReference type="ChEBI" id="CHEBI:59789"/>
    </ligand>
</feature>
<dbReference type="EC" id="2.1.1.190" evidence="9"/>
<dbReference type="EMBL" id="AP019416">
    <property type="protein sequence ID" value="BBI50384.1"/>
    <property type="molecule type" value="Genomic_DNA"/>
</dbReference>
<protein>
    <recommendedName>
        <fullName evidence="9">23S rRNA (uracil(1939)-C(5))-methyltransferase RlmD</fullName>
        <ecNumber evidence="9">2.1.1.190</ecNumber>
    </recommendedName>
    <alternativeName>
        <fullName evidence="9">23S rRNA(m5U1939)-methyltransferase</fullName>
    </alternativeName>
</protein>
<evidence type="ECO:0000256" key="10">
    <source>
        <dbReference type="PROSITE-ProRule" id="PRU01024"/>
    </source>
</evidence>
<comment type="function">
    <text evidence="9">Catalyzes the formation of 5-methyl-uridine at position 1939 (m5U1939) in 23S rRNA.</text>
</comment>
<sequence>MTVVIAISPLAYLPQEYNHGHVGKTAAAQARVRAFWAGAYAGGKAPHTAIEDASPLVIERLAHDGRGVAHAANGKTVFVDQALPGEQVDVAIHLTRKRFDEAHIKSLLSTSELRVTPPCPHFGHCGGCDLQHLSVDAQRAHKREVVRDLFARQGITLDDIGSIQGGDQGYRRRARLGVKVDSQGTTRLGFRAAHSHRLVDIERCPVLVDALQRLLTPLRELLSTLEAPRQVGHIELLATATAQVVLVRQLKEHAGDAERWQAFAQQQKVALGTWLGRETPVLHWHGAAPTLEELLTVEGQAPLSLSFAPGDFLQVNAQVNQQMVAQVIQWLAPRSGQKLLDLFAGIGNFSLPIAAAGAEVHAVEGNPAMVARIAINAKRNQLMVSGQQADLNSAASVNALLTEYGGSDALVLDPPRSGAEVICQALARHPVPRVVYISCDPATLARDAAHLVHAGYRVKQVAVADMFLHTAHMETLMLFEYGD</sequence>
<feature type="domain" description="TRAM" evidence="12">
    <location>
        <begin position="47"/>
        <end position="106"/>
    </location>
</feature>
<keyword evidence="3 9" id="KW-0489">Methyltransferase</keyword>
<proteinExistence type="inferred from homology"/>
<evidence type="ECO:0000313" key="14">
    <source>
        <dbReference type="Proteomes" id="UP000289555"/>
    </source>
</evidence>
<dbReference type="InterPro" id="IPR001566">
    <property type="entry name" value="23S_rRNA_MeTrfase_RlmD"/>
</dbReference>
<keyword evidence="4 9" id="KW-0808">Transferase</keyword>